<dbReference type="SUPFAM" id="SSF55729">
    <property type="entry name" value="Acyl-CoA N-acyltransferases (Nat)"/>
    <property type="match status" value="1"/>
</dbReference>
<evidence type="ECO:0000313" key="5">
    <source>
        <dbReference type="EMBL" id="MBL3680357.1"/>
    </source>
</evidence>
<dbReference type="Gene3D" id="3.40.630.30">
    <property type="match status" value="1"/>
</dbReference>
<proteinExistence type="predicted"/>
<feature type="domain" description="N-acetyltransferase" evidence="4">
    <location>
        <begin position="33"/>
        <end position="200"/>
    </location>
</feature>
<keyword evidence="1" id="KW-0808">Transferase</keyword>
<evidence type="ECO:0000256" key="1">
    <source>
        <dbReference type="ARBA" id="ARBA00022679"/>
    </source>
</evidence>
<keyword evidence="6" id="KW-1185">Reference proteome</keyword>
<evidence type="ECO:0000256" key="2">
    <source>
        <dbReference type="ARBA" id="ARBA00023315"/>
    </source>
</evidence>
<sequence length="201" mass="21609">MAAERRRRCGGSGVERRVSTHDAPAAAGARTEIRVRSASSADFAAIDAVIDAAYAHDYGPRAGGTDPMHRAAERAREHDVWIAVDAHGTTLGSVTTRRLGGPPLHEDVATDELDLRLLGVSPAARRRGVAASLMREVAARAESQGWRAVVLKTAPDMRGAHRLYEALGYARQPERDGLWIGGEKLIELFTYALPLGAPRDA</sequence>
<comment type="caution">
    <text evidence="5">The sequence shown here is derived from an EMBL/GenBank/DDBJ whole genome shotgun (WGS) entry which is preliminary data.</text>
</comment>
<protein>
    <submittedName>
        <fullName evidence="5">GNAT family N-acetyltransferase</fullName>
    </submittedName>
</protein>
<gene>
    <name evidence="5" type="ORF">D3230_13820</name>
</gene>
<accession>A0ABS1SK20</accession>
<dbReference type="Proteomes" id="UP001645859">
    <property type="component" value="Unassembled WGS sequence"/>
</dbReference>
<feature type="region of interest" description="Disordered" evidence="3">
    <location>
        <begin position="1"/>
        <end position="28"/>
    </location>
</feature>
<dbReference type="PANTHER" id="PTHR43877">
    <property type="entry name" value="AMINOALKYLPHOSPHONATE N-ACETYLTRANSFERASE-RELATED-RELATED"/>
    <property type="match status" value="1"/>
</dbReference>
<evidence type="ECO:0000259" key="4">
    <source>
        <dbReference type="PROSITE" id="PS51186"/>
    </source>
</evidence>
<dbReference type="PROSITE" id="PS51186">
    <property type="entry name" value="GNAT"/>
    <property type="match status" value="1"/>
</dbReference>
<dbReference type="CDD" id="cd04301">
    <property type="entry name" value="NAT_SF"/>
    <property type="match status" value="1"/>
</dbReference>
<name>A0ABS1SK20_9MICO</name>
<dbReference type="Pfam" id="PF00583">
    <property type="entry name" value="Acetyltransf_1"/>
    <property type="match status" value="1"/>
</dbReference>
<evidence type="ECO:0000313" key="6">
    <source>
        <dbReference type="Proteomes" id="UP001645859"/>
    </source>
</evidence>
<dbReference type="InterPro" id="IPR016181">
    <property type="entry name" value="Acyl_CoA_acyltransferase"/>
</dbReference>
<keyword evidence="2" id="KW-0012">Acyltransferase</keyword>
<dbReference type="InterPro" id="IPR050832">
    <property type="entry name" value="Bact_Acetyltransf"/>
</dbReference>
<reference evidence="5 6" key="1">
    <citation type="submission" date="2018-09" db="EMBL/GenBank/DDBJ databases">
        <title>Comparative genomics of Leucobacter spp.</title>
        <authorList>
            <person name="Reis A.C."/>
            <person name="Kolvenbach B.A."/>
            <person name="Corvini P.F.X."/>
            <person name="Nunes O.C."/>
        </authorList>
    </citation>
    <scope>NUCLEOTIDE SEQUENCE [LARGE SCALE GENOMIC DNA]</scope>
    <source>
        <strain evidence="5 6">TAN 31504</strain>
    </source>
</reference>
<dbReference type="InterPro" id="IPR000182">
    <property type="entry name" value="GNAT_dom"/>
</dbReference>
<dbReference type="PANTHER" id="PTHR43877:SF2">
    <property type="entry name" value="AMINOALKYLPHOSPHONATE N-ACETYLTRANSFERASE-RELATED"/>
    <property type="match status" value="1"/>
</dbReference>
<organism evidence="5 6">
    <name type="scientific">Leucobacter chromiireducens subsp. solipictus</name>
    <dbReference type="NCBI Taxonomy" id="398235"/>
    <lineage>
        <taxon>Bacteria</taxon>
        <taxon>Bacillati</taxon>
        <taxon>Actinomycetota</taxon>
        <taxon>Actinomycetes</taxon>
        <taxon>Micrococcales</taxon>
        <taxon>Microbacteriaceae</taxon>
        <taxon>Leucobacter</taxon>
    </lineage>
</organism>
<dbReference type="EMBL" id="QYAC01000007">
    <property type="protein sequence ID" value="MBL3680357.1"/>
    <property type="molecule type" value="Genomic_DNA"/>
</dbReference>
<evidence type="ECO:0000256" key="3">
    <source>
        <dbReference type="SAM" id="MobiDB-lite"/>
    </source>
</evidence>